<name>A0ABY6MIZ1_9BACT</name>
<evidence type="ECO:0000256" key="1">
    <source>
        <dbReference type="ARBA" id="ARBA00010834"/>
    </source>
</evidence>
<dbReference type="NCBIfam" id="TIGR04560">
    <property type="entry name" value="ribo_THX"/>
    <property type="match status" value="1"/>
</dbReference>
<dbReference type="InterPro" id="IPR031414">
    <property type="entry name" value="Ribosomal_bTHX"/>
</dbReference>
<evidence type="ECO:0000256" key="3">
    <source>
        <dbReference type="ARBA" id="ARBA00023274"/>
    </source>
</evidence>
<organism evidence="5 6">
    <name type="scientific">Algoriphagus halophytocola</name>
    <dbReference type="NCBI Taxonomy" id="2991499"/>
    <lineage>
        <taxon>Bacteria</taxon>
        <taxon>Pseudomonadati</taxon>
        <taxon>Bacteroidota</taxon>
        <taxon>Cytophagia</taxon>
        <taxon>Cytophagales</taxon>
        <taxon>Cyclobacteriaceae</taxon>
        <taxon>Algoriphagus</taxon>
    </lineage>
</organism>
<dbReference type="InterPro" id="IPR030826">
    <property type="entry name" value="Ribosomal_bTHX/bTHXc/bTHXm"/>
</dbReference>
<feature type="region of interest" description="Disordered" evidence="4">
    <location>
        <begin position="1"/>
        <end position="43"/>
    </location>
</feature>
<gene>
    <name evidence="5" type="ORF">OM944_01275</name>
</gene>
<evidence type="ECO:0000256" key="2">
    <source>
        <dbReference type="ARBA" id="ARBA00022980"/>
    </source>
</evidence>
<reference evidence="5" key="1">
    <citation type="submission" date="2022-10" db="EMBL/GenBank/DDBJ databases">
        <title>Algoriphagus sp. a novel bacteria isolate from halophytes salicornia europaea.</title>
        <authorList>
            <person name="Peng Y."/>
            <person name="Jiang L."/>
            <person name="Lee J."/>
        </authorList>
    </citation>
    <scope>NUCLEOTIDE SEQUENCE</scope>
    <source>
        <strain evidence="5">TR-M5</strain>
    </source>
</reference>
<keyword evidence="3" id="KW-0687">Ribonucleoprotein</keyword>
<comment type="similarity">
    <text evidence="1">Belongs to the bacterial ribosomal protein bTHX family.</text>
</comment>
<accession>A0ABY6MIZ1</accession>
<sequence length="43" mass="4795">MGKGDMKTKKGKVNRGTFGVSRPKREINKKAHAAQLEPKKSKK</sequence>
<proteinExistence type="inferred from homology"/>
<keyword evidence="2 5" id="KW-0689">Ribosomal protein</keyword>
<evidence type="ECO:0000313" key="6">
    <source>
        <dbReference type="Proteomes" id="UP001163156"/>
    </source>
</evidence>
<protein>
    <submittedName>
        <fullName evidence="5">30S ribosomal protein THX</fullName>
    </submittedName>
</protein>
<evidence type="ECO:0000256" key="4">
    <source>
        <dbReference type="SAM" id="MobiDB-lite"/>
    </source>
</evidence>
<dbReference type="Proteomes" id="UP001163156">
    <property type="component" value="Chromosome"/>
</dbReference>
<keyword evidence="6" id="KW-1185">Reference proteome</keyword>
<dbReference type="Pfam" id="PF17070">
    <property type="entry name" value="Thx"/>
    <property type="match status" value="1"/>
</dbReference>
<dbReference type="EMBL" id="CP110226">
    <property type="protein sequence ID" value="UZD23128.1"/>
    <property type="molecule type" value="Genomic_DNA"/>
</dbReference>
<evidence type="ECO:0000313" key="5">
    <source>
        <dbReference type="EMBL" id="UZD23128.1"/>
    </source>
</evidence>
<dbReference type="GO" id="GO:0005840">
    <property type="term" value="C:ribosome"/>
    <property type="evidence" value="ECO:0007669"/>
    <property type="project" value="UniProtKB-KW"/>
</dbReference>